<name>A0A414ZRC8_9FIRM</name>
<dbReference type="EMBL" id="QRKN01000001">
    <property type="protein sequence ID" value="RHI25796.1"/>
    <property type="molecule type" value="Genomic_DNA"/>
</dbReference>
<dbReference type="AlphaFoldDB" id="A0A414ZRC8"/>
<evidence type="ECO:0000313" key="2">
    <source>
        <dbReference type="Proteomes" id="UP000285865"/>
    </source>
</evidence>
<comment type="caution">
    <text evidence="1">The sequence shown here is derived from an EMBL/GenBank/DDBJ whole genome shotgun (WGS) entry which is preliminary data.</text>
</comment>
<evidence type="ECO:0000313" key="1">
    <source>
        <dbReference type="EMBL" id="RHI25796.1"/>
    </source>
</evidence>
<sequence length="852" mass="99830">MAGISVPQYEIFKIGTNKLKYSNWDLQITKEEAFKYQELISLFEAQEFRIMANKILEKPIWSIDFSKIFMQVVVDKKSDFARVTCKKGVTINGVNYKRFVGTTGGLKNNTLLFCNSQYIDKLNELCECKRNPEAKLVPAKYEAYKALTCSASQPICDPHGILVVKDCITQYFADVISLDDGDDSKEPTREIIKDKALENNVSDGFNLCTIQYMQRVAESLGLDYIPGGVCLRNAWLKGMLYPFPIYEFIEKYNNGNYMIEDIWGNIQDIRQCEMIITESSLKLWGAYDNIEQYVNAYKECGYEFSVTKISPHVLEEQRELNYQYLQSYEFTDEDVEELCAPTINYLKDAMCGDYSSTVKFLGINENTDVNSWQRALYTSEYMLGDPYIIDSVHRYIKKKMNDAKIGKLFVKGNYQIASGDPFALMQSICGLKVTGLLKANECYSKFWIDKNEDEIVLFRSPMTSHNNIRMCNINNSDECRYWYQYMNTIMIINGWDSFCMAENGEDWDSDLNFSTNNPVMKRRYRYLPAIECVQRNAEKIVVTEVAVKKTNKAGMGNQVGTITNYVTSMMEVQSHFEKDSLEYKELEYRIECGQLYQQNELDKIKGIIAKPMESSWYNLGACGENKYLQSLCAYRKPYFMIYVYDETKRQYKQYIKESNAKCYAIYKCSIEDLYNKDSLTKEQEDFLFWYERKMPVGTGNCSMNQICKYVESQLDGYKSQLHKDSSFDYNILKVKRRCTEEHRQALRELEQYYCECIKEYKKKQGKEKGIQLNRTDIFDKQDEFDKYYQRASMVELFKKKAEEICPNDDERMNIILDMTYGYKGNRQFCWDCIGELIIKRLEEMEEEVVYTE</sequence>
<accession>A0A414ZRC8</accession>
<dbReference type="RefSeq" id="WP_118257272.1">
    <property type="nucleotide sequence ID" value="NZ_QRKN01000001.1"/>
</dbReference>
<evidence type="ECO:0008006" key="3">
    <source>
        <dbReference type="Google" id="ProtNLM"/>
    </source>
</evidence>
<proteinExistence type="predicted"/>
<organism evidence="1 2">
    <name type="scientific">Agathobacter rectalis</name>
    <dbReference type="NCBI Taxonomy" id="39491"/>
    <lineage>
        <taxon>Bacteria</taxon>
        <taxon>Bacillati</taxon>
        <taxon>Bacillota</taxon>
        <taxon>Clostridia</taxon>
        <taxon>Lachnospirales</taxon>
        <taxon>Lachnospiraceae</taxon>
        <taxon>Agathobacter</taxon>
    </lineage>
</organism>
<reference evidence="1 2" key="1">
    <citation type="submission" date="2018-08" db="EMBL/GenBank/DDBJ databases">
        <title>A genome reference for cultivated species of the human gut microbiota.</title>
        <authorList>
            <person name="Zou Y."/>
            <person name="Xue W."/>
            <person name="Luo G."/>
        </authorList>
    </citation>
    <scope>NUCLEOTIDE SEQUENCE [LARGE SCALE GENOMIC DNA]</scope>
    <source>
        <strain evidence="1 2">AM16-11</strain>
    </source>
</reference>
<dbReference type="Proteomes" id="UP000285865">
    <property type="component" value="Unassembled WGS sequence"/>
</dbReference>
<gene>
    <name evidence="1" type="ORF">DW172_03695</name>
</gene>
<protein>
    <recommendedName>
        <fullName evidence="3">RNA dependent RNA polymerase</fullName>
    </recommendedName>
</protein>